<name>A0AA88N0N4_TACVA</name>
<dbReference type="InterPro" id="IPR003599">
    <property type="entry name" value="Ig_sub"/>
</dbReference>
<dbReference type="PANTHER" id="PTHR25466:SF9">
    <property type="entry name" value="FIBRONECTIN TYPE-III DOMAIN-CONTAINING PROTEIN"/>
    <property type="match status" value="1"/>
</dbReference>
<proteinExistence type="predicted"/>
<dbReference type="Pfam" id="PF13927">
    <property type="entry name" value="Ig_3"/>
    <property type="match status" value="1"/>
</dbReference>
<gene>
    <name evidence="15" type="ORF">Q7C36_009614</name>
</gene>
<dbReference type="GO" id="GO:0007166">
    <property type="term" value="P:cell surface receptor signaling pathway"/>
    <property type="evidence" value="ECO:0007669"/>
    <property type="project" value="TreeGrafter"/>
</dbReference>
<keyword evidence="9" id="KW-0325">Glycoprotein</keyword>
<organism evidence="15 16">
    <name type="scientific">Tachysurus vachellii</name>
    <name type="common">Darkbarbel catfish</name>
    <name type="synonym">Pelteobagrus vachellii</name>
    <dbReference type="NCBI Taxonomy" id="175792"/>
    <lineage>
        <taxon>Eukaryota</taxon>
        <taxon>Metazoa</taxon>
        <taxon>Chordata</taxon>
        <taxon>Craniata</taxon>
        <taxon>Vertebrata</taxon>
        <taxon>Euteleostomi</taxon>
        <taxon>Actinopterygii</taxon>
        <taxon>Neopterygii</taxon>
        <taxon>Teleostei</taxon>
        <taxon>Ostariophysi</taxon>
        <taxon>Siluriformes</taxon>
        <taxon>Bagridae</taxon>
        <taxon>Tachysurus</taxon>
    </lineage>
</organism>
<dbReference type="Pfam" id="PF07686">
    <property type="entry name" value="V-set"/>
    <property type="match status" value="1"/>
</dbReference>
<evidence type="ECO:0000256" key="10">
    <source>
        <dbReference type="ARBA" id="ARBA00023319"/>
    </source>
</evidence>
<dbReference type="InterPro" id="IPR036179">
    <property type="entry name" value="Ig-like_dom_sf"/>
</dbReference>
<protein>
    <recommendedName>
        <fullName evidence="14">Ig-like domain-containing protein</fullName>
    </recommendedName>
</protein>
<evidence type="ECO:0000256" key="1">
    <source>
        <dbReference type="ARBA" id="ARBA00004251"/>
    </source>
</evidence>
<keyword evidence="8" id="KW-0675">Receptor</keyword>
<dbReference type="InterPro" id="IPR013783">
    <property type="entry name" value="Ig-like_fold"/>
</dbReference>
<evidence type="ECO:0000256" key="11">
    <source>
        <dbReference type="SAM" id="MobiDB-lite"/>
    </source>
</evidence>
<dbReference type="InterPro" id="IPR007110">
    <property type="entry name" value="Ig-like_dom"/>
</dbReference>
<keyword evidence="6 12" id="KW-0472">Membrane</keyword>
<feature type="domain" description="Ig-like" evidence="14">
    <location>
        <begin position="291"/>
        <end position="419"/>
    </location>
</feature>
<evidence type="ECO:0000259" key="14">
    <source>
        <dbReference type="PROSITE" id="PS50835"/>
    </source>
</evidence>
<dbReference type="InterPro" id="IPR003598">
    <property type="entry name" value="Ig_sub2"/>
</dbReference>
<evidence type="ECO:0000256" key="6">
    <source>
        <dbReference type="ARBA" id="ARBA00023136"/>
    </source>
</evidence>
<keyword evidence="5 12" id="KW-1133">Transmembrane helix</keyword>
<dbReference type="GO" id="GO:0042130">
    <property type="term" value="P:negative regulation of T cell proliferation"/>
    <property type="evidence" value="ECO:0007669"/>
    <property type="project" value="TreeGrafter"/>
</dbReference>
<evidence type="ECO:0000256" key="2">
    <source>
        <dbReference type="ARBA" id="ARBA00022475"/>
    </source>
</evidence>
<dbReference type="InterPro" id="IPR013106">
    <property type="entry name" value="Ig_V-set"/>
</dbReference>
<keyword evidence="10" id="KW-0393">Immunoglobulin domain</keyword>
<dbReference type="GO" id="GO:0031295">
    <property type="term" value="P:T cell costimulation"/>
    <property type="evidence" value="ECO:0007669"/>
    <property type="project" value="TreeGrafter"/>
</dbReference>
<dbReference type="Gene3D" id="2.60.40.10">
    <property type="entry name" value="Immunoglobulins"/>
    <property type="match status" value="2"/>
</dbReference>
<evidence type="ECO:0000256" key="8">
    <source>
        <dbReference type="ARBA" id="ARBA00023170"/>
    </source>
</evidence>
<evidence type="ECO:0000313" key="15">
    <source>
        <dbReference type="EMBL" id="KAK2847932.1"/>
    </source>
</evidence>
<evidence type="ECO:0000256" key="7">
    <source>
        <dbReference type="ARBA" id="ARBA00023157"/>
    </source>
</evidence>
<sequence>MSKYGLILVLLLAKTLAQEDPEPIFKAVGETLDMFFCFGVDYIVVYRINEGEKLLLWNSSALVSPPDDYKNRIKSFNTHYELLGFQFTNLKLSDAGVYLRECWLEGNLTNQHTNYLYVCDEEIPSQELFLQNGGAVVDCDIGYSEHDNTSVKWFREVYPGYKTTLFLDTEKLQETLEEELKVVIQVQDKGFSLYISEAGLEQNQNFFCLVIKRGQCKHFKNIQLPESNKPEMQSVYFAVGEKAVLSCMSEHLNQQQKYWQTPDGEVSATTPLSQMFISKSEGNKDNSLVIPSITHNHSGEYTCLSQLVEAEYHITVCSELVSDNVHLYIGEKVILDCTLPKDEPVNILWYRQLYHMEIELLYDSEDPSINLPDDIMDRTHISDSNASLILMGFKEKDSGAYWCVVLLDSNIQDIDESLENDDEEDDDGIEDYTEEDNTETCIIKRVTQLKIQSKNPRRSNEDFSQNPQTEPESSPVPYAIIGGVFGILILGLVVLFVVKVKAKKRALHSRRAEHRTQKKDPAVSAPLVSL</sequence>
<dbReference type="GO" id="GO:0006955">
    <property type="term" value="P:immune response"/>
    <property type="evidence" value="ECO:0007669"/>
    <property type="project" value="TreeGrafter"/>
</dbReference>
<comment type="subcellular location">
    <subcellularLocation>
        <location evidence="1">Cell membrane</location>
        <topology evidence="1">Single-pass type I membrane protein</topology>
    </subcellularLocation>
</comment>
<keyword evidence="2" id="KW-1003">Cell membrane</keyword>
<dbReference type="GO" id="GO:0042102">
    <property type="term" value="P:positive regulation of T cell proliferation"/>
    <property type="evidence" value="ECO:0007669"/>
    <property type="project" value="TreeGrafter"/>
</dbReference>
<dbReference type="PROSITE" id="PS50835">
    <property type="entry name" value="IG_LIKE"/>
    <property type="match status" value="1"/>
</dbReference>
<evidence type="ECO:0000256" key="9">
    <source>
        <dbReference type="ARBA" id="ARBA00023180"/>
    </source>
</evidence>
<feature type="region of interest" description="Disordered" evidence="11">
    <location>
        <begin position="508"/>
        <end position="530"/>
    </location>
</feature>
<evidence type="ECO:0000256" key="5">
    <source>
        <dbReference type="ARBA" id="ARBA00022989"/>
    </source>
</evidence>
<keyword evidence="4 13" id="KW-0732">Signal</keyword>
<evidence type="ECO:0000256" key="3">
    <source>
        <dbReference type="ARBA" id="ARBA00022692"/>
    </source>
</evidence>
<evidence type="ECO:0000313" key="16">
    <source>
        <dbReference type="Proteomes" id="UP001187315"/>
    </source>
</evidence>
<comment type="caution">
    <text evidence="15">The sequence shown here is derived from an EMBL/GenBank/DDBJ whole genome shotgun (WGS) entry which is preliminary data.</text>
</comment>
<dbReference type="SMART" id="SM00409">
    <property type="entry name" value="IG"/>
    <property type="match status" value="3"/>
</dbReference>
<dbReference type="EMBL" id="JAVHJS010000009">
    <property type="protein sequence ID" value="KAK2847932.1"/>
    <property type="molecule type" value="Genomic_DNA"/>
</dbReference>
<dbReference type="PANTHER" id="PTHR25466">
    <property type="entry name" value="T-LYMPHOCYTE ACTIVATION ANTIGEN"/>
    <property type="match status" value="1"/>
</dbReference>
<keyword evidence="3 12" id="KW-0812">Transmembrane</keyword>
<accession>A0AA88N0N4</accession>
<dbReference type="GO" id="GO:0009897">
    <property type="term" value="C:external side of plasma membrane"/>
    <property type="evidence" value="ECO:0007669"/>
    <property type="project" value="TreeGrafter"/>
</dbReference>
<feature type="region of interest" description="Disordered" evidence="11">
    <location>
        <begin position="452"/>
        <end position="474"/>
    </location>
</feature>
<feature type="chain" id="PRO_5041655053" description="Ig-like domain-containing protein" evidence="13">
    <location>
        <begin position="18"/>
        <end position="530"/>
    </location>
</feature>
<dbReference type="InterPro" id="IPR051713">
    <property type="entry name" value="T-cell_Activation_Regulation"/>
</dbReference>
<dbReference type="Proteomes" id="UP001187315">
    <property type="component" value="Unassembled WGS sequence"/>
</dbReference>
<evidence type="ECO:0000256" key="4">
    <source>
        <dbReference type="ARBA" id="ARBA00022729"/>
    </source>
</evidence>
<evidence type="ECO:0000256" key="12">
    <source>
        <dbReference type="SAM" id="Phobius"/>
    </source>
</evidence>
<feature type="compositionally biased region" description="Polar residues" evidence="11">
    <location>
        <begin position="462"/>
        <end position="472"/>
    </location>
</feature>
<dbReference type="AlphaFoldDB" id="A0AA88N0N4"/>
<dbReference type="SMART" id="SM00408">
    <property type="entry name" value="IGc2"/>
    <property type="match status" value="2"/>
</dbReference>
<feature type="signal peptide" evidence="13">
    <location>
        <begin position="1"/>
        <end position="17"/>
    </location>
</feature>
<reference evidence="15" key="1">
    <citation type="submission" date="2023-08" db="EMBL/GenBank/DDBJ databases">
        <title>Pelteobagrus vachellii genome.</title>
        <authorList>
            <person name="Liu H."/>
        </authorList>
    </citation>
    <scope>NUCLEOTIDE SEQUENCE</scope>
    <source>
        <strain evidence="15">PRFRI_2022a</strain>
        <tissue evidence="15">Muscle</tissue>
    </source>
</reference>
<feature type="transmembrane region" description="Helical" evidence="12">
    <location>
        <begin position="476"/>
        <end position="498"/>
    </location>
</feature>
<keyword evidence="16" id="KW-1185">Reference proteome</keyword>
<dbReference type="GO" id="GO:0071222">
    <property type="term" value="P:cellular response to lipopolysaccharide"/>
    <property type="evidence" value="ECO:0007669"/>
    <property type="project" value="TreeGrafter"/>
</dbReference>
<evidence type="ECO:0000256" key="13">
    <source>
        <dbReference type="SAM" id="SignalP"/>
    </source>
</evidence>
<dbReference type="SUPFAM" id="SSF48726">
    <property type="entry name" value="Immunoglobulin"/>
    <property type="match status" value="2"/>
</dbReference>
<keyword evidence="7" id="KW-1015">Disulfide bond</keyword>